<feature type="transmembrane region" description="Helical" evidence="10">
    <location>
        <begin position="20"/>
        <end position="44"/>
    </location>
</feature>
<keyword evidence="6" id="KW-0346">Stress response</keyword>
<feature type="domain" description="Mechanosensitive ion channel MscS" evidence="11">
    <location>
        <begin position="186"/>
        <end position="253"/>
    </location>
</feature>
<feature type="transmembrane region" description="Helical" evidence="10">
    <location>
        <begin position="142"/>
        <end position="160"/>
    </location>
</feature>
<dbReference type="GO" id="GO:0005886">
    <property type="term" value="C:plasma membrane"/>
    <property type="evidence" value="ECO:0007669"/>
    <property type="project" value="UniProtKB-SubCell"/>
</dbReference>
<evidence type="ECO:0000313" key="12">
    <source>
        <dbReference type="EMBL" id="ACC97880.1"/>
    </source>
</evidence>
<evidence type="ECO:0000256" key="10">
    <source>
        <dbReference type="SAM" id="Phobius"/>
    </source>
</evidence>
<keyword evidence="5 10" id="KW-1133">Transmembrane helix</keyword>
<dbReference type="EMBL" id="CP001055">
    <property type="protein sequence ID" value="ACC97880.1"/>
    <property type="molecule type" value="Genomic_DNA"/>
</dbReference>
<dbReference type="GO" id="GO:0071470">
    <property type="term" value="P:cellular response to osmotic stress"/>
    <property type="evidence" value="ECO:0007669"/>
    <property type="project" value="InterPro"/>
</dbReference>
<keyword evidence="3" id="KW-0997">Cell inner membrane</keyword>
<dbReference type="InterPro" id="IPR006685">
    <property type="entry name" value="MscS_channel_2nd"/>
</dbReference>
<name>B2KBX6_ELUMP</name>
<evidence type="ECO:0000256" key="9">
    <source>
        <dbReference type="ARBA" id="ARBA00093659"/>
    </source>
</evidence>
<keyword evidence="13" id="KW-1185">Reference proteome</keyword>
<proteinExistence type="predicted"/>
<dbReference type="Pfam" id="PF00924">
    <property type="entry name" value="MS_channel_2nd"/>
    <property type="match status" value="1"/>
</dbReference>
<feature type="transmembrane region" description="Helical" evidence="10">
    <location>
        <begin position="166"/>
        <end position="183"/>
    </location>
</feature>
<dbReference type="OrthoDB" id="9775207at2"/>
<dbReference type="GO" id="GO:0008381">
    <property type="term" value="F:mechanosensitive monoatomic ion channel activity"/>
    <property type="evidence" value="ECO:0007669"/>
    <property type="project" value="InterPro"/>
</dbReference>
<evidence type="ECO:0000256" key="6">
    <source>
        <dbReference type="ARBA" id="ARBA00023016"/>
    </source>
</evidence>
<sequence>MKPIFNLLEYLQVSEFWALLLAKLISLAIFIFLIWLAGYIFRLFTEKYLIDRIFKGRFKKWHTALQKGNFFAAIGYFLAGILAQYAVDFFFPGEYARFASFGVKVVNVYFQICVIIIINKVIDIIISFYGNNPKLPVKGLMQAIKIVINFLGGLVILAWMLGKEPLFFISALGLAASVLMLVFKDPILGLTASFQLSFNDMLRIGDWIEMPKHGADGDVIDISLTSVRVQNWDKTIVSIPAYDLISSSFKNWRGMSDSGGRRIKRAINIDVQTIKFMDEDLFNRLKKIELLKEYLTKKGQEIASFNETCNVKESMVNGRHLTNVGTFRAYCEAYIGSRDYIHKTYTSMVRQLEPGSQGLPLEIYCFTNTTAWVAYEAHMSDLFDHLFAVMKDFDLMPFQNPSSGDIRNLSLKALPSAVAGSENK</sequence>
<dbReference type="Proteomes" id="UP000001029">
    <property type="component" value="Chromosome"/>
</dbReference>
<comment type="subcellular location">
    <subcellularLocation>
        <location evidence="1">Cell inner membrane</location>
        <topology evidence="1">Multi-pass membrane protein</topology>
    </subcellularLocation>
</comment>
<gene>
    <name evidence="12" type="ordered locus">Emin_0321</name>
</gene>
<dbReference type="AlphaFoldDB" id="B2KBX6"/>
<keyword evidence="2" id="KW-1003">Cell membrane</keyword>
<protein>
    <recommendedName>
        <fullName evidence="8">Mechanosensing system component YbdG</fullName>
    </recommendedName>
    <alternativeName>
        <fullName evidence="9">Mechanosensitive channel homolog YbdG</fullName>
    </alternativeName>
</protein>
<reference evidence="12 13" key="1">
    <citation type="journal article" date="2009" name="Appl. Environ. Microbiol.">
        <title>Genomic analysis of 'Elusimicrobium minutum,' the first cultivated representative of the phylum 'Elusimicrobia' (formerly termite group 1).</title>
        <authorList>
            <person name="Herlemann D.P.R."/>
            <person name="Geissinger O."/>
            <person name="Ikeda-Ohtsubo W."/>
            <person name="Kunin V."/>
            <person name="Sun H."/>
            <person name="Lapidus A."/>
            <person name="Hugenholtz P."/>
            <person name="Brune A."/>
        </authorList>
    </citation>
    <scope>NUCLEOTIDE SEQUENCE [LARGE SCALE GENOMIC DNA]</scope>
    <source>
        <strain evidence="12 13">Pei191</strain>
    </source>
</reference>
<keyword evidence="4 10" id="KW-0812">Transmembrane</keyword>
<dbReference type="KEGG" id="emi:Emin_0321"/>
<dbReference type="HOGENOM" id="CLU_045354_1_0_0"/>
<keyword evidence="7 10" id="KW-0472">Membrane</keyword>
<feature type="transmembrane region" description="Helical" evidence="10">
    <location>
        <begin position="65"/>
        <end position="87"/>
    </location>
</feature>
<dbReference type="PANTHER" id="PTHR30414">
    <property type="entry name" value="MINICONDUCTANCE MECHANOSENSITIVE CHANNEL YBDG"/>
    <property type="match status" value="1"/>
</dbReference>
<organism evidence="12 13">
    <name type="scientific">Elusimicrobium minutum (strain Pei191)</name>
    <dbReference type="NCBI Taxonomy" id="445932"/>
    <lineage>
        <taxon>Bacteria</taxon>
        <taxon>Pseudomonadati</taxon>
        <taxon>Elusimicrobiota</taxon>
        <taxon>Elusimicrobia</taxon>
        <taxon>Elusimicrobiales</taxon>
        <taxon>Elusimicrobiaceae</taxon>
        <taxon>Elusimicrobium</taxon>
    </lineage>
</organism>
<feature type="transmembrane region" description="Helical" evidence="10">
    <location>
        <begin position="107"/>
        <end position="130"/>
    </location>
</feature>
<accession>B2KBX6</accession>
<dbReference type="FunFam" id="2.30.30.60:FF:000002">
    <property type="entry name" value="Mechanosensitive ion channel family protein"/>
    <property type="match status" value="1"/>
</dbReference>
<dbReference type="PANTHER" id="PTHR30414:SF0">
    <property type="entry name" value="MINICONDUCTANCE MECHANOSENSITIVE CHANNEL YBDG"/>
    <property type="match status" value="1"/>
</dbReference>
<dbReference type="Gene3D" id="2.30.30.60">
    <property type="match status" value="1"/>
</dbReference>
<evidence type="ECO:0000256" key="1">
    <source>
        <dbReference type="ARBA" id="ARBA00004429"/>
    </source>
</evidence>
<evidence type="ECO:0000256" key="2">
    <source>
        <dbReference type="ARBA" id="ARBA00022475"/>
    </source>
</evidence>
<dbReference type="SUPFAM" id="SSF50182">
    <property type="entry name" value="Sm-like ribonucleoproteins"/>
    <property type="match status" value="1"/>
</dbReference>
<dbReference type="InterPro" id="IPR010920">
    <property type="entry name" value="LSM_dom_sf"/>
</dbReference>
<evidence type="ECO:0000256" key="4">
    <source>
        <dbReference type="ARBA" id="ARBA00022692"/>
    </source>
</evidence>
<evidence type="ECO:0000313" key="13">
    <source>
        <dbReference type="Proteomes" id="UP000001029"/>
    </source>
</evidence>
<evidence type="ECO:0000256" key="8">
    <source>
        <dbReference type="ARBA" id="ARBA00093630"/>
    </source>
</evidence>
<evidence type="ECO:0000256" key="7">
    <source>
        <dbReference type="ARBA" id="ARBA00023136"/>
    </source>
</evidence>
<evidence type="ECO:0000256" key="3">
    <source>
        <dbReference type="ARBA" id="ARBA00022519"/>
    </source>
</evidence>
<dbReference type="RefSeq" id="WP_012414495.1">
    <property type="nucleotide sequence ID" value="NC_010644.1"/>
</dbReference>
<evidence type="ECO:0000256" key="5">
    <source>
        <dbReference type="ARBA" id="ARBA00022989"/>
    </source>
</evidence>
<dbReference type="InterPro" id="IPR030192">
    <property type="entry name" value="YbdG"/>
</dbReference>
<dbReference type="InterPro" id="IPR023408">
    <property type="entry name" value="MscS_beta-dom_sf"/>
</dbReference>
<evidence type="ECO:0000259" key="11">
    <source>
        <dbReference type="Pfam" id="PF00924"/>
    </source>
</evidence>